<dbReference type="Proteomes" id="UP000324222">
    <property type="component" value="Unassembled WGS sequence"/>
</dbReference>
<reference evidence="1 2" key="1">
    <citation type="submission" date="2019-05" db="EMBL/GenBank/DDBJ databases">
        <title>Another draft genome of Portunus trituberculatus and its Hox gene families provides insights of decapod evolution.</title>
        <authorList>
            <person name="Jeong J.-H."/>
            <person name="Song I."/>
            <person name="Kim S."/>
            <person name="Choi T."/>
            <person name="Kim D."/>
            <person name="Ryu S."/>
            <person name="Kim W."/>
        </authorList>
    </citation>
    <scope>NUCLEOTIDE SEQUENCE [LARGE SCALE GENOMIC DNA]</scope>
    <source>
        <tissue evidence="1">Muscle</tissue>
    </source>
</reference>
<comment type="caution">
    <text evidence="1">The sequence shown here is derived from an EMBL/GenBank/DDBJ whole genome shotgun (WGS) entry which is preliminary data.</text>
</comment>
<evidence type="ECO:0000313" key="1">
    <source>
        <dbReference type="EMBL" id="MPC47879.1"/>
    </source>
</evidence>
<keyword evidence="2" id="KW-1185">Reference proteome</keyword>
<name>A0A5B7FRG7_PORTR</name>
<accession>A0A5B7FRG7</accession>
<evidence type="ECO:0000313" key="2">
    <source>
        <dbReference type="Proteomes" id="UP000324222"/>
    </source>
</evidence>
<organism evidence="1 2">
    <name type="scientific">Portunus trituberculatus</name>
    <name type="common">Swimming crab</name>
    <name type="synonym">Neptunus trituberculatus</name>
    <dbReference type="NCBI Taxonomy" id="210409"/>
    <lineage>
        <taxon>Eukaryota</taxon>
        <taxon>Metazoa</taxon>
        <taxon>Ecdysozoa</taxon>
        <taxon>Arthropoda</taxon>
        <taxon>Crustacea</taxon>
        <taxon>Multicrustacea</taxon>
        <taxon>Malacostraca</taxon>
        <taxon>Eumalacostraca</taxon>
        <taxon>Eucarida</taxon>
        <taxon>Decapoda</taxon>
        <taxon>Pleocyemata</taxon>
        <taxon>Brachyura</taxon>
        <taxon>Eubrachyura</taxon>
        <taxon>Portunoidea</taxon>
        <taxon>Portunidae</taxon>
        <taxon>Portuninae</taxon>
        <taxon>Portunus</taxon>
    </lineage>
</organism>
<protein>
    <submittedName>
        <fullName evidence="1">Uncharacterized protein</fullName>
    </submittedName>
</protein>
<gene>
    <name evidence="1" type="ORF">E2C01_041640</name>
</gene>
<sequence>MLSSYGPCEVRPPALPLDLLQRIFHGHGIRAGREVCVPCCQAAPYLTKRQLSSVSDIFHELRRVLDD</sequence>
<proteinExistence type="predicted"/>
<dbReference type="AlphaFoldDB" id="A0A5B7FRG7"/>
<dbReference type="EMBL" id="VSRR010007976">
    <property type="protein sequence ID" value="MPC47879.1"/>
    <property type="molecule type" value="Genomic_DNA"/>
</dbReference>